<organism evidence="3 4">
    <name type="scientific">Lentisphaera profundi</name>
    <dbReference type="NCBI Taxonomy" id="1658616"/>
    <lineage>
        <taxon>Bacteria</taxon>
        <taxon>Pseudomonadati</taxon>
        <taxon>Lentisphaerota</taxon>
        <taxon>Lentisphaeria</taxon>
        <taxon>Lentisphaerales</taxon>
        <taxon>Lentisphaeraceae</taxon>
        <taxon>Lentisphaera</taxon>
    </lineage>
</organism>
<dbReference type="Gene3D" id="2.60.120.260">
    <property type="entry name" value="Galactose-binding domain-like"/>
    <property type="match status" value="1"/>
</dbReference>
<evidence type="ECO:0000259" key="2">
    <source>
        <dbReference type="Pfam" id="PF14607"/>
    </source>
</evidence>
<evidence type="ECO:0000313" key="3">
    <source>
        <dbReference type="EMBL" id="WDE95760.1"/>
    </source>
</evidence>
<dbReference type="InterPro" id="IPR036514">
    <property type="entry name" value="SGNH_hydro_sf"/>
</dbReference>
<dbReference type="Pfam" id="PF14607">
    <property type="entry name" value="GxDLY"/>
    <property type="match status" value="1"/>
</dbReference>
<dbReference type="EMBL" id="CP117811">
    <property type="protein sequence ID" value="WDE95760.1"/>
    <property type="molecule type" value="Genomic_DNA"/>
</dbReference>
<feature type="domain" description="SGNH hydrolase-type esterase N-terminal" evidence="2">
    <location>
        <begin position="40"/>
        <end position="183"/>
    </location>
</feature>
<dbReference type="PANTHER" id="PTHR30383">
    <property type="entry name" value="THIOESTERASE 1/PROTEASE 1/LYSOPHOSPHOLIPASE L1"/>
    <property type="match status" value="1"/>
</dbReference>
<protein>
    <submittedName>
        <fullName evidence="3">SGNH/GDSL hydrolase family protein</fullName>
    </submittedName>
</protein>
<dbReference type="InterPro" id="IPR013830">
    <property type="entry name" value="SGNH_hydro"/>
</dbReference>
<feature type="domain" description="SGNH hydrolase-type esterase" evidence="1">
    <location>
        <begin position="195"/>
        <end position="371"/>
    </location>
</feature>
<gene>
    <name evidence="3" type="ORF">PQO03_08530</name>
</gene>
<dbReference type="PANTHER" id="PTHR30383:SF5">
    <property type="entry name" value="SGNH HYDROLASE-TYPE ESTERASE DOMAIN-CONTAINING PROTEIN"/>
    <property type="match status" value="1"/>
</dbReference>
<keyword evidence="3" id="KW-0378">Hydrolase</keyword>
<evidence type="ECO:0000259" key="1">
    <source>
        <dbReference type="Pfam" id="PF14606"/>
    </source>
</evidence>
<sequence>MNKFLLLCLIFSAPLCAEKLNIEALDKNMAIKTADQNGIVWFSPQEKPFRLSGFKWINKESLYRRLPLTPDFAIRKAVDNLANNTSGGQIHFKTDSSKILIRAKIAYESSMYHMPATGQSSFDLYTGAPGELLYCKTARFKTSETAFTSTLFEDKKQMRNFVINFPLYNGVKSLEIGLIADSQVDEPPAFEGEGPIVVYGTSITQGGCAARPGLSYTNILSRRLNREFVNLGFSGNGRGEPALAHLINDIPNKSMIILDYEANANEDIPNSLGPFIDILRVKNPKIPILIISRILYATQARKFKTVHLSTSLALFQKDLVKSRQLAGDNNIYFLDGKSLLGAYAHEATVDGVHPNSYGFMMMAENIHPVIQQILKPKGAQ</sequence>
<evidence type="ECO:0000313" key="4">
    <source>
        <dbReference type="Proteomes" id="UP001214250"/>
    </source>
</evidence>
<proteinExistence type="predicted"/>
<reference evidence="3 4" key="1">
    <citation type="submission" date="2023-02" db="EMBL/GenBank/DDBJ databases">
        <title>Genome sequence of Lentisphaera profundi SAORIC-696.</title>
        <authorList>
            <person name="Kim e."/>
            <person name="Cho J.-C."/>
            <person name="Choi A."/>
            <person name="Kang I."/>
        </authorList>
    </citation>
    <scope>NUCLEOTIDE SEQUENCE [LARGE SCALE GENOMIC DNA]</scope>
    <source>
        <strain evidence="3 4">SAORIC-696</strain>
    </source>
</reference>
<name>A0ABY7VNQ4_9BACT</name>
<dbReference type="InterPro" id="IPR051532">
    <property type="entry name" value="Ester_Hydrolysis_Enzymes"/>
</dbReference>
<dbReference type="Pfam" id="PF14606">
    <property type="entry name" value="Lipase_GDSL_3"/>
    <property type="match status" value="1"/>
</dbReference>
<dbReference type="RefSeq" id="WP_274149518.1">
    <property type="nucleotide sequence ID" value="NZ_CP117811.1"/>
</dbReference>
<accession>A0ABY7VNQ4</accession>
<dbReference type="GO" id="GO:0016787">
    <property type="term" value="F:hydrolase activity"/>
    <property type="evidence" value="ECO:0007669"/>
    <property type="project" value="UniProtKB-KW"/>
</dbReference>
<keyword evidence="4" id="KW-1185">Reference proteome</keyword>
<dbReference type="Proteomes" id="UP001214250">
    <property type="component" value="Chromosome 1"/>
</dbReference>
<dbReference type="InterPro" id="IPR032740">
    <property type="entry name" value="GxDLY"/>
</dbReference>
<dbReference type="Gene3D" id="3.40.50.1110">
    <property type="entry name" value="SGNH hydrolase"/>
    <property type="match status" value="1"/>
</dbReference>
<dbReference type="SUPFAM" id="SSF52266">
    <property type="entry name" value="SGNH hydrolase"/>
    <property type="match status" value="1"/>
</dbReference>